<evidence type="ECO:0000256" key="11">
    <source>
        <dbReference type="ARBA" id="ARBA00023054"/>
    </source>
</evidence>
<dbReference type="GO" id="GO:0000132">
    <property type="term" value="P:establishment of mitotic spindle orientation"/>
    <property type="evidence" value="ECO:0007669"/>
    <property type="project" value="TreeGrafter"/>
</dbReference>
<accession>A0A6G0YJ85</accession>
<dbReference type="GO" id="GO:0005874">
    <property type="term" value="C:microtubule"/>
    <property type="evidence" value="ECO:0007669"/>
    <property type="project" value="UniProtKB-KW"/>
</dbReference>
<keyword evidence="8" id="KW-0493">Microtubule</keyword>
<feature type="compositionally biased region" description="Polar residues" evidence="15">
    <location>
        <begin position="114"/>
        <end position="127"/>
    </location>
</feature>
<evidence type="ECO:0000256" key="7">
    <source>
        <dbReference type="ARBA" id="ARBA00022618"/>
    </source>
</evidence>
<evidence type="ECO:0000256" key="2">
    <source>
        <dbReference type="ARBA" id="ARBA00004186"/>
    </source>
</evidence>
<dbReference type="GO" id="GO:0000922">
    <property type="term" value="C:spindle pole"/>
    <property type="evidence" value="ECO:0007669"/>
    <property type="project" value="TreeGrafter"/>
</dbReference>
<dbReference type="EMBL" id="VUJU01003689">
    <property type="protein sequence ID" value="KAF0757059.1"/>
    <property type="molecule type" value="Genomic_DNA"/>
</dbReference>
<evidence type="ECO:0000256" key="3">
    <source>
        <dbReference type="ARBA" id="ARBA00004544"/>
    </source>
</evidence>
<dbReference type="SUPFAM" id="SSF74924">
    <property type="entry name" value="Cap-Gly domain"/>
    <property type="match status" value="1"/>
</dbReference>
<evidence type="ECO:0000256" key="10">
    <source>
        <dbReference type="ARBA" id="ARBA00023017"/>
    </source>
</evidence>
<dbReference type="PROSITE" id="PS50245">
    <property type="entry name" value="CAP_GLY_2"/>
    <property type="match status" value="1"/>
</dbReference>
<dbReference type="GO" id="GO:0030286">
    <property type="term" value="C:dynein complex"/>
    <property type="evidence" value="ECO:0007669"/>
    <property type="project" value="UniProtKB-KW"/>
</dbReference>
<protein>
    <recommendedName>
        <fullName evidence="5">Dynactin subunit 1</fullName>
    </recommendedName>
</protein>
<dbReference type="GO" id="GO:0051301">
    <property type="term" value="P:cell division"/>
    <property type="evidence" value="ECO:0007669"/>
    <property type="project" value="UniProtKB-KW"/>
</dbReference>
<dbReference type="Pfam" id="PF01302">
    <property type="entry name" value="CAP_GLY"/>
    <property type="match status" value="1"/>
</dbReference>
<evidence type="ECO:0000256" key="6">
    <source>
        <dbReference type="ARBA" id="ARBA00022490"/>
    </source>
</evidence>
<keyword evidence="18" id="KW-1185">Reference proteome</keyword>
<comment type="subcellular location">
    <subcellularLocation>
        <location evidence="3">Cytoplasm</location>
        <location evidence="3">Cell cortex</location>
    </subcellularLocation>
    <subcellularLocation>
        <location evidence="1">Cytoplasm</location>
        <location evidence="1">Cytoskeleton</location>
        <location evidence="1">Microtubule organizing center</location>
        <location evidence="1">Centrosome</location>
        <location evidence="1">Centriole</location>
    </subcellularLocation>
    <subcellularLocation>
        <location evidence="2">Cytoplasm</location>
        <location evidence="2">Cytoskeleton</location>
        <location evidence="2">Spindle</location>
    </subcellularLocation>
</comment>
<evidence type="ECO:0000256" key="15">
    <source>
        <dbReference type="SAM" id="MobiDB-lite"/>
    </source>
</evidence>
<keyword evidence="13" id="KW-0131">Cell cycle</keyword>
<dbReference type="GO" id="GO:0030424">
    <property type="term" value="C:axon"/>
    <property type="evidence" value="ECO:0007669"/>
    <property type="project" value="TreeGrafter"/>
</dbReference>
<keyword evidence="9" id="KW-0498">Mitosis</keyword>
<dbReference type="InterPro" id="IPR022157">
    <property type="entry name" value="Dynactin"/>
</dbReference>
<dbReference type="GO" id="GO:0005814">
    <property type="term" value="C:centriole"/>
    <property type="evidence" value="ECO:0007669"/>
    <property type="project" value="UniProtKB-SubCell"/>
</dbReference>
<evidence type="ECO:0000256" key="12">
    <source>
        <dbReference type="ARBA" id="ARBA00023212"/>
    </source>
</evidence>
<dbReference type="Proteomes" id="UP000478052">
    <property type="component" value="Unassembled WGS sequence"/>
</dbReference>
<feature type="coiled-coil region" evidence="14">
    <location>
        <begin position="281"/>
        <end position="308"/>
    </location>
</feature>
<comment type="similarity">
    <text evidence="4">Belongs to the dynactin 150 kDa subunit family.</text>
</comment>
<dbReference type="GO" id="GO:0000776">
    <property type="term" value="C:kinetochore"/>
    <property type="evidence" value="ECO:0007669"/>
    <property type="project" value="TreeGrafter"/>
</dbReference>
<feature type="coiled-coil region" evidence="14">
    <location>
        <begin position="337"/>
        <end position="612"/>
    </location>
</feature>
<gene>
    <name evidence="17" type="ORF">FWK35_00012068</name>
</gene>
<keyword evidence="11 14" id="KW-0175">Coiled coil</keyword>
<evidence type="ECO:0000313" key="17">
    <source>
        <dbReference type="EMBL" id="KAF0757059.1"/>
    </source>
</evidence>
<feature type="domain" description="CAP-Gly" evidence="16">
    <location>
        <begin position="25"/>
        <end position="72"/>
    </location>
</feature>
<comment type="caution">
    <text evidence="17">The sequence shown here is derived from an EMBL/GenBank/DDBJ whole genome shotgun (WGS) entry which is preliminary data.</text>
</comment>
<feature type="compositionally biased region" description="Polar residues" evidence="15">
    <location>
        <begin position="157"/>
        <end position="186"/>
    </location>
</feature>
<dbReference type="PANTHER" id="PTHR18916:SF6">
    <property type="entry name" value="DYNACTIN SUBUNIT 1"/>
    <property type="match status" value="1"/>
</dbReference>
<name>A0A6G0YJ85_APHCR</name>
<feature type="region of interest" description="Disordered" evidence="15">
    <location>
        <begin position="110"/>
        <end position="212"/>
    </location>
</feature>
<dbReference type="SMART" id="SM01052">
    <property type="entry name" value="CAP_GLY"/>
    <property type="match status" value="1"/>
</dbReference>
<feature type="coiled-coil region" evidence="14">
    <location>
        <begin position="997"/>
        <end position="1112"/>
    </location>
</feature>
<keyword evidence="6" id="KW-0963">Cytoplasm</keyword>
<dbReference type="Gene3D" id="1.10.287.1490">
    <property type="match status" value="1"/>
</dbReference>
<sequence length="1365" mass="154534">MPKLELGCRVELTGKNLQGKVAFIGQTQFESGTWIGIILDEPKGKNNGCVKNRQGVSKTYFECEENHGIFVRQSHLTLIDETGARFDMSASTESLVPKSSVKSRISSLRKKIDTNTSRQSLAGSNRLSLIAPKNKDDTSPVSRTSSQSSLVGTSRTPSQSSIVLPSRTASQSSMRAPSRTLSQTSLAGIDSTPKRSSFVERTPSNEKTSRMSKLISPKVKSAVKTPMTKSLTSLKDVSNSETEFVEALKPHYTPGPAVIPSNVSSSPTQRPSSSVVDAVEIQNLKDQVQDLTEKLDVVKTRLKEKSHDIDMMKLQLDQASEFKIKIMESHSGLKKELEKVKMEKQDALEGKDEYNEMAETLEMATLDKEMAEVKAETLQLELDQAKERIEELTVDLELLKAELEKGNDSEEGGDGANSFKVKQLEQQNLRLRDTLVKLRDLSAHEKHQTQNLQREIEEKTKQCNDLQKSNDKLTARVEELVSQVNDLHEQVDAALGAEELVELLGQQKLNLEDKVVELEEAVTDLEAIQDINDQLQEDSRELEMQLREELDMANANIREVLNSVLICVKEKERALESLADRSLVIVKFRDLVNELREQNQDLQTQLMRESASKDEVRSSIPEMLDFKKMFAETKAHSRAIDLELRRMETQEAQQHIQYLLAYMPDSFLSLGDIFDNGYSDYDAILSLLLLPRMIWKSEILMTHVRDKYPDVQEITKEILMKDHSAEQFATRSRLSFYLYSLQTALRQFVHGMNTTTPETLIKIGESYPDMTIQEKVLNGYIEMLKIDQLDENVNTENLERCVAYFKNVYAPLIQDFTPNYEHLLLDNILVLSAACNTIQTDANIIKCVIQSENSSNVVKLCDDVSVACEVINQHLKQMKKRADINSVIKVDLSSCIQYAEKLISVLRETAKSAVSQISLGTDDKKINSESIMYVMNNSVEKVFEKEESSKGVTVCLKMCISALAGEIANAAQVILEADLTLPTTDISKNIPPITERAKQIKSELEETKALRNTIKSKENDILELKMALRSKQEEIGELNVRKELAEKKLSTTIHESEISIEKLQRKLDETQQQLKRKSKEYEETMDHLQADIDSLETEKGELKNKLKNFSKKILIEGINKSASMTATANDSNKPYQESPFLLNELKLTKMALKHEIDQRAKLQNNYCEQLFSQLKPLPVTDHARNPNYTIVPSEPSEEEKHRVVKLKKLGNELLNDFHKTLTNINVLDVTKRVPGRKLVTDDNISAKQVLDHNLQWKQLQKRLDVLQDNYNKEIIKRQRFGCVETEMTTFPTPALKKALEEEEPVLAAEFVIPKPQNWTGPTNIKIEMDTKVLASLQNQVTNAAQINPHVRYNFAYTTEELLGGN</sequence>
<keyword evidence="12" id="KW-0206">Cytoskeleton</keyword>
<keyword evidence="10" id="KW-0243">Dynein</keyword>
<evidence type="ECO:0000256" key="5">
    <source>
        <dbReference type="ARBA" id="ARBA00016574"/>
    </source>
</evidence>
<dbReference type="Pfam" id="PF12455">
    <property type="entry name" value="Dynactin"/>
    <property type="match status" value="1"/>
</dbReference>
<reference evidence="17 18" key="1">
    <citation type="submission" date="2019-08" db="EMBL/GenBank/DDBJ databases">
        <title>Whole genome of Aphis craccivora.</title>
        <authorList>
            <person name="Voronova N.V."/>
            <person name="Shulinski R.S."/>
            <person name="Bandarenka Y.V."/>
            <person name="Zhorov D.G."/>
            <person name="Warner D."/>
        </authorList>
    </citation>
    <scope>NUCLEOTIDE SEQUENCE [LARGE SCALE GENOMIC DNA]</scope>
    <source>
        <strain evidence="17">180601</strain>
        <tissue evidence="17">Whole Body</tissue>
    </source>
</reference>
<dbReference type="InterPro" id="IPR000938">
    <property type="entry name" value="CAP-Gly_domain"/>
</dbReference>
<evidence type="ECO:0000259" key="16">
    <source>
        <dbReference type="PROSITE" id="PS50245"/>
    </source>
</evidence>
<dbReference type="OrthoDB" id="2130750at2759"/>
<dbReference type="GO" id="GO:0007097">
    <property type="term" value="P:nuclear migration"/>
    <property type="evidence" value="ECO:0007669"/>
    <property type="project" value="TreeGrafter"/>
</dbReference>
<evidence type="ECO:0000256" key="8">
    <source>
        <dbReference type="ARBA" id="ARBA00022701"/>
    </source>
</evidence>
<evidence type="ECO:0000256" key="1">
    <source>
        <dbReference type="ARBA" id="ARBA00004114"/>
    </source>
</evidence>
<dbReference type="PANTHER" id="PTHR18916">
    <property type="entry name" value="DYNACTIN 1-RELATED MICROTUBULE-BINDING"/>
    <property type="match status" value="1"/>
</dbReference>
<evidence type="ECO:0000256" key="13">
    <source>
        <dbReference type="ARBA" id="ARBA00023306"/>
    </source>
</evidence>
<evidence type="ECO:0000313" key="18">
    <source>
        <dbReference type="Proteomes" id="UP000478052"/>
    </source>
</evidence>
<keyword evidence="7" id="KW-0132">Cell division</keyword>
<organism evidence="17 18">
    <name type="scientific">Aphis craccivora</name>
    <name type="common">Cowpea aphid</name>
    <dbReference type="NCBI Taxonomy" id="307492"/>
    <lineage>
        <taxon>Eukaryota</taxon>
        <taxon>Metazoa</taxon>
        <taxon>Ecdysozoa</taxon>
        <taxon>Arthropoda</taxon>
        <taxon>Hexapoda</taxon>
        <taxon>Insecta</taxon>
        <taxon>Pterygota</taxon>
        <taxon>Neoptera</taxon>
        <taxon>Paraneoptera</taxon>
        <taxon>Hemiptera</taxon>
        <taxon>Sternorrhyncha</taxon>
        <taxon>Aphidomorpha</taxon>
        <taxon>Aphidoidea</taxon>
        <taxon>Aphididae</taxon>
        <taxon>Aphidini</taxon>
        <taxon>Aphis</taxon>
        <taxon>Aphis</taxon>
    </lineage>
</organism>
<evidence type="ECO:0000256" key="9">
    <source>
        <dbReference type="ARBA" id="ARBA00022776"/>
    </source>
</evidence>
<feature type="compositionally biased region" description="Low complexity" evidence="15">
    <location>
        <begin position="139"/>
        <end position="156"/>
    </location>
</feature>
<dbReference type="InterPro" id="IPR036859">
    <property type="entry name" value="CAP-Gly_dom_sf"/>
</dbReference>
<evidence type="ECO:0000256" key="4">
    <source>
        <dbReference type="ARBA" id="ARBA00011010"/>
    </source>
</evidence>
<proteinExistence type="inferred from homology"/>
<evidence type="ECO:0000256" key="14">
    <source>
        <dbReference type="SAM" id="Coils"/>
    </source>
</evidence>
<dbReference type="Gene3D" id="2.30.30.190">
    <property type="entry name" value="CAP Gly-rich-like domain"/>
    <property type="match status" value="1"/>
</dbReference>